<gene>
    <name evidence="2" type="ORF">NDU88_009261</name>
</gene>
<evidence type="ECO:0000313" key="3">
    <source>
        <dbReference type="Proteomes" id="UP001066276"/>
    </source>
</evidence>
<keyword evidence="3" id="KW-1185">Reference proteome</keyword>
<proteinExistence type="predicted"/>
<organism evidence="2 3">
    <name type="scientific">Pleurodeles waltl</name>
    <name type="common">Iberian ribbed newt</name>
    <dbReference type="NCBI Taxonomy" id="8319"/>
    <lineage>
        <taxon>Eukaryota</taxon>
        <taxon>Metazoa</taxon>
        <taxon>Chordata</taxon>
        <taxon>Craniata</taxon>
        <taxon>Vertebrata</taxon>
        <taxon>Euteleostomi</taxon>
        <taxon>Amphibia</taxon>
        <taxon>Batrachia</taxon>
        <taxon>Caudata</taxon>
        <taxon>Salamandroidea</taxon>
        <taxon>Salamandridae</taxon>
        <taxon>Pleurodelinae</taxon>
        <taxon>Pleurodeles</taxon>
    </lineage>
</organism>
<dbReference type="AlphaFoldDB" id="A0AAV7QR60"/>
<dbReference type="EMBL" id="JANPWB010000010">
    <property type="protein sequence ID" value="KAJ1142949.1"/>
    <property type="molecule type" value="Genomic_DNA"/>
</dbReference>
<comment type="caution">
    <text evidence="2">The sequence shown here is derived from an EMBL/GenBank/DDBJ whole genome shotgun (WGS) entry which is preliminary data.</text>
</comment>
<feature type="compositionally biased region" description="Polar residues" evidence="1">
    <location>
        <begin position="1"/>
        <end position="12"/>
    </location>
</feature>
<feature type="region of interest" description="Disordered" evidence="1">
    <location>
        <begin position="181"/>
        <end position="235"/>
    </location>
</feature>
<protein>
    <submittedName>
        <fullName evidence="2">Uncharacterized protein</fullName>
    </submittedName>
</protein>
<dbReference type="Proteomes" id="UP001066276">
    <property type="component" value="Chromosome 6"/>
</dbReference>
<reference evidence="2" key="1">
    <citation type="journal article" date="2022" name="bioRxiv">
        <title>Sequencing and chromosome-scale assembly of the giantPleurodeles waltlgenome.</title>
        <authorList>
            <person name="Brown T."/>
            <person name="Elewa A."/>
            <person name="Iarovenko S."/>
            <person name="Subramanian E."/>
            <person name="Araus A.J."/>
            <person name="Petzold A."/>
            <person name="Susuki M."/>
            <person name="Suzuki K.-i.T."/>
            <person name="Hayashi T."/>
            <person name="Toyoda A."/>
            <person name="Oliveira C."/>
            <person name="Osipova E."/>
            <person name="Leigh N.D."/>
            <person name="Simon A."/>
            <person name="Yun M.H."/>
        </authorList>
    </citation>
    <scope>NUCLEOTIDE SEQUENCE</scope>
    <source>
        <strain evidence="2">20211129_DDA</strain>
        <tissue evidence="2">Liver</tissue>
    </source>
</reference>
<evidence type="ECO:0000256" key="1">
    <source>
        <dbReference type="SAM" id="MobiDB-lite"/>
    </source>
</evidence>
<feature type="region of interest" description="Disordered" evidence="1">
    <location>
        <begin position="1"/>
        <end position="93"/>
    </location>
</feature>
<evidence type="ECO:0000313" key="2">
    <source>
        <dbReference type="EMBL" id="KAJ1142949.1"/>
    </source>
</evidence>
<name>A0AAV7QR60_PLEWA</name>
<sequence>MSTTAGRAQASTGPLLFTPGLAQPPASGHHIERSRSGRSRLLPRALQSHRASTGVQAARRPRSPQGGPDRGCLPNRAAPAPLQSGQPPAPVPAHARVPISGRAAGLQGPAALPFELSPSGLLYSAAPAGAPSRSVSTALASLWAFTGRAQISPGPLPLVPPGILFFWAQSLAAVLAAAGLTPKPPRLQKGPGRTAPAYSKEVRSSSPTTSVREQGRFSPVSVPGGRQLQSRSVPDSRAPAEWWAATSGIHRLVPCQRGGAPTVFCGTPVGSFRPLPFFQPRLHSGQLNIIG</sequence>
<accession>A0AAV7QR60</accession>